<sequence length="267" mass="29931">MEIARKLAEDCCKYGAENQSDNSCVARAALQFGTSHDLMENERETLLGILGDQVSEPLRALINGAPLEDARHLTHRYDKLRHEVEAQAAEVFRRRSKIRESDISAESATELKSTIMALGREATAAMLSVESQQQQMTYQRLFAMVDAEKTYHQHVIAILEKLYAEMILEEQSNESSSQHVTLEMDLIQTHINQNDVYFIAKVIHPFDDQANGELSLSIDDYVVVRQVAPTGWSEGECKGLAGWFPSAYVERQEKAPASKISEANSSP</sequence>
<reference evidence="2" key="1">
    <citation type="journal article" date="2023" name="Hortic. Res.">
        <title>A chromosome-level phased genome enabling allele-level studies in sweet orange: a case study on citrus Huanglongbing tolerance.</title>
        <authorList>
            <person name="Wu B."/>
            <person name="Yu Q."/>
            <person name="Deng Z."/>
            <person name="Duan Y."/>
            <person name="Luo F."/>
            <person name="Gmitter F. Jr."/>
        </authorList>
    </citation>
    <scope>NUCLEOTIDE SEQUENCE [LARGE SCALE GENOMIC DNA]</scope>
    <source>
        <strain evidence="2">cv. Valencia</strain>
    </source>
</reference>
<evidence type="ECO:0000313" key="1">
    <source>
        <dbReference type="EMBL" id="KAH9753642.1"/>
    </source>
</evidence>
<proteinExistence type="predicted"/>
<organism evidence="1 2">
    <name type="scientific">Citrus sinensis</name>
    <name type="common">Sweet orange</name>
    <name type="synonym">Citrus aurantium var. sinensis</name>
    <dbReference type="NCBI Taxonomy" id="2711"/>
    <lineage>
        <taxon>Eukaryota</taxon>
        <taxon>Viridiplantae</taxon>
        <taxon>Streptophyta</taxon>
        <taxon>Embryophyta</taxon>
        <taxon>Tracheophyta</taxon>
        <taxon>Spermatophyta</taxon>
        <taxon>Magnoliopsida</taxon>
        <taxon>eudicotyledons</taxon>
        <taxon>Gunneridae</taxon>
        <taxon>Pentapetalae</taxon>
        <taxon>rosids</taxon>
        <taxon>malvids</taxon>
        <taxon>Sapindales</taxon>
        <taxon>Rutaceae</taxon>
        <taxon>Aurantioideae</taxon>
        <taxon>Citrus</taxon>
    </lineage>
</organism>
<evidence type="ECO:0000313" key="2">
    <source>
        <dbReference type="Proteomes" id="UP000829398"/>
    </source>
</evidence>
<accession>A0ACB8KGV8</accession>
<protein>
    <submittedName>
        <fullName evidence="1">SH3 domain-containing protein</fullName>
    </submittedName>
</protein>
<name>A0ACB8KGV8_CITSI</name>
<comment type="caution">
    <text evidence="1">The sequence shown here is derived from an EMBL/GenBank/DDBJ whole genome shotgun (WGS) entry which is preliminary data.</text>
</comment>
<dbReference type="EMBL" id="CM039174">
    <property type="protein sequence ID" value="KAH9753642.1"/>
    <property type="molecule type" value="Genomic_DNA"/>
</dbReference>
<gene>
    <name evidence="1" type="ORF">KPL71_015145</name>
</gene>
<keyword evidence="2" id="KW-1185">Reference proteome</keyword>
<dbReference type="Proteomes" id="UP000829398">
    <property type="component" value="Chromosome 5"/>
</dbReference>